<sequence length="246" mass="26938">MQTANIYGDSLAGVYDMIYPASPLADQAAEFIAGLAPGGSVLELGVGTGRVALPMAARGLRVTGIDASEEMLRKLRENDPEGRITAVAGDFSEELPEGSFDVTVNPLNTLCMVSDAEKQLATLRLMRSRTADDGVVVLETYNPLIYHGLDEGTKTEAQHLQDGTVGLYTTYVDRMAQLAVIVRTFVGDENSRLVELSRYVWPSELDLMARLAGLRLRERYAGWNREPLTHHSQSFVSVYEVNPDGE</sequence>
<dbReference type="PANTHER" id="PTHR43861">
    <property type="entry name" value="TRANS-ACONITATE 2-METHYLTRANSFERASE-RELATED"/>
    <property type="match status" value="1"/>
</dbReference>
<dbReference type="GO" id="GO:0008168">
    <property type="term" value="F:methyltransferase activity"/>
    <property type="evidence" value="ECO:0007669"/>
    <property type="project" value="UniProtKB-KW"/>
</dbReference>
<accession>A0ABX8BQR3</accession>
<evidence type="ECO:0000313" key="4">
    <source>
        <dbReference type="Proteomes" id="UP000676079"/>
    </source>
</evidence>
<dbReference type="Gene3D" id="3.40.50.150">
    <property type="entry name" value="Vaccinia Virus protein VP39"/>
    <property type="match status" value="1"/>
</dbReference>
<feature type="domain" description="Methyltransferase" evidence="2">
    <location>
        <begin position="41"/>
        <end position="124"/>
    </location>
</feature>
<dbReference type="EMBL" id="CP074133">
    <property type="protein sequence ID" value="QUX23181.1"/>
    <property type="molecule type" value="Genomic_DNA"/>
</dbReference>
<organism evidence="3 4">
    <name type="scientific">Nocardiopsis changdeensis</name>
    <dbReference type="NCBI Taxonomy" id="2831969"/>
    <lineage>
        <taxon>Bacteria</taxon>
        <taxon>Bacillati</taxon>
        <taxon>Actinomycetota</taxon>
        <taxon>Actinomycetes</taxon>
        <taxon>Streptosporangiales</taxon>
        <taxon>Nocardiopsidaceae</taxon>
        <taxon>Nocardiopsis</taxon>
    </lineage>
</organism>
<keyword evidence="1" id="KW-0808">Transferase</keyword>
<protein>
    <submittedName>
        <fullName evidence="3">Class I SAM-dependent methyltransferase</fullName>
    </submittedName>
</protein>
<reference evidence="3 4" key="1">
    <citation type="submission" date="2021-05" db="EMBL/GenBank/DDBJ databases">
        <title>Direct Submission.</title>
        <authorList>
            <person name="Li K."/>
            <person name="Gao J."/>
        </authorList>
    </citation>
    <scope>NUCLEOTIDE SEQUENCE [LARGE SCALE GENOMIC DNA]</scope>
    <source>
        <strain evidence="3 4">Mg02</strain>
    </source>
</reference>
<dbReference type="InterPro" id="IPR029063">
    <property type="entry name" value="SAM-dependent_MTases_sf"/>
</dbReference>
<dbReference type="Pfam" id="PF13649">
    <property type="entry name" value="Methyltransf_25"/>
    <property type="match status" value="1"/>
</dbReference>
<dbReference type="RefSeq" id="WP_220564406.1">
    <property type="nucleotide sequence ID" value="NZ_CP074133.1"/>
</dbReference>
<dbReference type="CDD" id="cd02440">
    <property type="entry name" value="AdoMet_MTases"/>
    <property type="match status" value="1"/>
</dbReference>
<keyword evidence="4" id="KW-1185">Reference proteome</keyword>
<gene>
    <name evidence="3" type="ORF">KGD84_01900</name>
</gene>
<keyword evidence="3" id="KW-0489">Methyltransferase</keyword>
<proteinExistence type="predicted"/>
<dbReference type="SUPFAM" id="SSF53335">
    <property type="entry name" value="S-adenosyl-L-methionine-dependent methyltransferases"/>
    <property type="match status" value="1"/>
</dbReference>
<evidence type="ECO:0000256" key="1">
    <source>
        <dbReference type="ARBA" id="ARBA00022679"/>
    </source>
</evidence>
<dbReference type="Proteomes" id="UP000676079">
    <property type="component" value="Chromosome"/>
</dbReference>
<dbReference type="InterPro" id="IPR041698">
    <property type="entry name" value="Methyltransf_25"/>
</dbReference>
<dbReference type="GO" id="GO:0032259">
    <property type="term" value="P:methylation"/>
    <property type="evidence" value="ECO:0007669"/>
    <property type="project" value="UniProtKB-KW"/>
</dbReference>
<evidence type="ECO:0000313" key="3">
    <source>
        <dbReference type="EMBL" id="QUX23181.1"/>
    </source>
</evidence>
<name>A0ABX8BQR3_9ACTN</name>
<evidence type="ECO:0000259" key="2">
    <source>
        <dbReference type="Pfam" id="PF13649"/>
    </source>
</evidence>